<dbReference type="Proteomes" id="UP001627408">
    <property type="component" value="Unassembled WGS sequence"/>
</dbReference>
<evidence type="ECO:0000313" key="1">
    <source>
        <dbReference type="EMBL" id="MFL4472090.1"/>
    </source>
</evidence>
<keyword evidence="2" id="KW-1185">Reference proteome</keyword>
<dbReference type="EMBL" id="JBHDIY010000002">
    <property type="protein sequence ID" value="MFL4472090.1"/>
    <property type="molecule type" value="Genomic_DNA"/>
</dbReference>
<evidence type="ECO:0000313" key="2">
    <source>
        <dbReference type="Proteomes" id="UP001627408"/>
    </source>
</evidence>
<comment type="caution">
    <text evidence="1">The sequence shown here is derived from an EMBL/GenBank/DDBJ whole genome shotgun (WGS) entry which is preliminary data.</text>
</comment>
<sequence>MLTIFAHGKADGRSQLLVWGWVLCREGAKAVRSLLAGLSGTGPCAIVCRDEALAALLVVADAVHT</sequence>
<gene>
    <name evidence="1" type="ORF">ACERZ8_20230</name>
</gene>
<protein>
    <submittedName>
        <fullName evidence="1">Uncharacterized protein</fullName>
    </submittedName>
</protein>
<name>A0ABW8UY51_9RHOB</name>
<organism evidence="1 2">
    <name type="scientific">Tateyamaria armeniaca</name>
    <dbReference type="NCBI Taxonomy" id="2518930"/>
    <lineage>
        <taxon>Bacteria</taxon>
        <taxon>Pseudomonadati</taxon>
        <taxon>Pseudomonadota</taxon>
        <taxon>Alphaproteobacteria</taxon>
        <taxon>Rhodobacterales</taxon>
        <taxon>Roseobacteraceae</taxon>
        <taxon>Tateyamaria</taxon>
    </lineage>
</organism>
<reference evidence="1 2" key="1">
    <citation type="submission" date="2024-08" db="EMBL/GenBank/DDBJ databases">
        <title>Tateyamaria sp. nov., isolated from marine algae.</title>
        <authorList>
            <person name="Choi B.J."/>
            <person name="Kim J.M."/>
            <person name="Lee J.K."/>
            <person name="Choi D.G."/>
            <person name="Bayburt H."/>
            <person name="Baek J.H."/>
            <person name="Han D.M."/>
            <person name="Jeon C.O."/>
        </authorList>
    </citation>
    <scope>NUCLEOTIDE SEQUENCE [LARGE SCALE GENOMIC DNA]</scope>
    <source>
        <strain evidence="1 2">KMU-156</strain>
    </source>
</reference>
<accession>A0ABW8UY51</accession>
<proteinExistence type="predicted"/>
<dbReference type="RefSeq" id="WP_407593969.1">
    <property type="nucleotide sequence ID" value="NZ_JBHDIY010000002.1"/>
</dbReference>